<evidence type="ECO:0000256" key="1">
    <source>
        <dbReference type="SAM" id="MobiDB-lite"/>
    </source>
</evidence>
<protein>
    <submittedName>
        <fullName evidence="2">Uncharacterized protein</fullName>
    </submittedName>
</protein>
<feature type="region of interest" description="Disordered" evidence="1">
    <location>
        <begin position="1"/>
        <end position="37"/>
    </location>
</feature>
<accession>A0A0B1TJF1</accession>
<feature type="region of interest" description="Disordered" evidence="1">
    <location>
        <begin position="251"/>
        <end position="346"/>
    </location>
</feature>
<evidence type="ECO:0000313" key="2">
    <source>
        <dbReference type="EMBL" id="KHJ96211.1"/>
    </source>
</evidence>
<feature type="compositionally biased region" description="Basic and acidic residues" evidence="1">
    <location>
        <begin position="104"/>
        <end position="117"/>
    </location>
</feature>
<keyword evidence="3" id="KW-1185">Reference proteome</keyword>
<dbReference type="Proteomes" id="UP000053660">
    <property type="component" value="Unassembled WGS sequence"/>
</dbReference>
<feature type="compositionally biased region" description="Basic and acidic residues" evidence="1">
    <location>
        <begin position="304"/>
        <end position="330"/>
    </location>
</feature>
<dbReference type="OrthoDB" id="5873775at2759"/>
<name>A0A0B1TJF1_OESDE</name>
<feature type="compositionally biased region" description="Basic and acidic residues" evidence="1">
    <location>
        <begin position="132"/>
        <end position="173"/>
    </location>
</feature>
<dbReference type="EMBL" id="KN549729">
    <property type="protein sequence ID" value="KHJ96211.1"/>
    <property type="molecule type" value="Genomic_DNA"/>
</dbReference>
<feature type="region of interest" description="Disordered" evidence="1">
    <location>
        <begin position="435"/>
        <end position="480"/>
    </location>
</feature>
<feature type="compositionally biased region" description="Basic and acidic residues" evidence="1">
    <location>
        <begin position="262"/>
        <end position="271"/>
    </location>
</feature>
<proteinExistence type="predicted"/>
<dbReference type="AlphaFoldDB" id="A0A0B1TJF1"/>
<reference evidence="2 3" key="1">
    <citation type="submission" date="2014-03" db="EMBL/GenBank/DDBJ databases">
        <title>Draft genome of the hookworm Oesophagostomum dentatum.</title>
        <authorList>
            <person name="Mitreva M."/>
        </authorList>
    </citation>
    <scope>NUCLEOTIDE SEQUENCE [LARGE SCALE GENOMIC DNA]</scope>
    <source>
        <strain evidence="2 3">OD-Hann</strain>
    </source>
</reference>
<organism evidence="2 3">
    <name type="scientific">Oesophagostomum dentatum</name>
    <name type="common">Nodular worm</name>
    <dbReference type="NCBI Taxonomy" id="61180"/>
    <lineage>
        <taxon>Eukaryota</taxon>
        <taxon>Metazoa</taxon>
        <taxon>Ecdysozoa</taxon>
        <taxon>Nematoda</taxon>
        <taxon>Chromadorea</taxon>
        <taxon>Rhabditida</taxon>
        <taxon>Rhabditina</taxon>
        <taxon>Rhabditomorpha</taxon>
        <taxon>Strongyloidea</taxon>
        <taxon>Strongylidae</taxon>
        <taxon>Oesophagostomum</taxon>
    </lineage>
</organism>
<evidence type="ECO:0000313" key="3">
    <source>
        <dbReference type="Proteomes" id="UP000053660"/>
    </source>
</evidence>
<gene>
    <name evidence="2" type="ORF">OESDEN_03831</name>
</gene>
<sequence>MYLPMCSYLDDEVGGDDSEFTDTASGTGESRAGEDDDFDDVCMLRSRGANYASSVGDEDDFPDLCEDIDADAMRRAAAAASDNVVLSQVSPADHTSLPPSSRVEIARKPSETTSLRKDQHRYKPASAPQSRHVPDNRNGDRREDEARRRRHSTERSECRTRRSDRRPEKLRERIDRGNHVFNVHRTSTSKISEVVDVCRRDDAELISVKGPLAHGWCSVDDEQKPSTSLVLPKPAKVGDCEDARDTLTRHHLLDTAETESSLAKRTEEHTADLSTALRQGPSEPDLTSSSSRTKHGIPVQASSRKRDFGIRSSSKEHRSSPRRKTPEGRHEHHHHTNGTAVIHGSGTAGKIPSLLDMCIKEPKELQHGSAILTGLGSSTKMDDVNAQLQRRCVDTDKDVHKSRSLLDLDIPPPDRKMMRQYAIVLNSLELTRRPSYARSDKRNPEIPAKIPRLSSPRSAERYERSRQPRSYTRGIRKVSQ</sequence>
<feature type="compositionally biased region" description="Acidic residues" evidence="1">
    <location>
        <begin position="9"/>
        <end position="20"/>
    </location>
</feature>
<feature type="region of interest" description="Disordered" evidence="1">
    <location>
        <begin position="82"/>
        <end position="173"/>
    </location>
</feature>